<accession>S8D378</accession>
<dbReference type="OrthoDB" id="1461976at2759"/>
<evidence type="ECO:0000256" key="4">
    <source>
        <dbReference type="SAM" id="Phobius"/>
    </source>
</evidence>
<organism evidence="6 7">
    <name type="scientific">Genlisea aurea</name>
    <dbReference type="NCBI Taxonomy" id="192259"/>
    <lineage>
        <taxon>Eukaryota</taxon>
        <taxon>Viridiplantae</taxon>
        <taxon>Streptophyta</taxon>
        <taxon>Embryophyta</taxon>
        <taxon>Tracheophyta</taxon>
        <taxon>Spermatophyta</taxon>
        <taxon>Magnoliopsida</taxon>
        <taxon>eudicotyledons</taxon>
        <taxon>Gunneridae</taxon>
        <taxon>Pentapetalae</taxon>
        <taxon>asterids</taxon>
        <taxon>lamiids</taxon>
        <taxon>Lamiales</taxon>
        <taxon>Lentibulariaceae</taxon>
        <taxon>Genlisea</taxon>
    </lineage>
</organism>
<dbReference type="GO" id="GO:0016491">
    <property type="term" value="F:oxidoreductase activity"/>
    <property type="evidence" value="ECO:0007669"/>
    <property type="project" value="UniProtKB-KW"/>
</dbReference>
<gene>
    <name evidence="6" type="ORF">M569_00931</name>
</gene>
<comment type="subcellular location">
    <subcellularLocation>
        <location evidence="1">Membrane</location>
    </subcellularLocation>
</comment>
<dbReference type="Pfam" id="PF00487">
    <property type="entry name" value="FA_desaturase"/>
    <property type="match status" value="1"/>
</dbReference>
<dbReference type="AlphaFoldDB" id="S8D378"/>
<keyword evidence="7" id="KW-1185">Reference proteome</keyword>
<keyword evidence="3" id="KW-0560">Oxidoreductase</keyword>
<keyword evidence="4" id="KW-0812">Transmembrane</keyword>
<feature type="transmembrane region" description="Helical" evidence="4">
    <location>
        <begin position="91"/>
        <end position="109"/>
    </location>
</feature>
<evidence type="ECO:0000259" key="5">
    <source>
        <dbReference type="Pfam" id="PF00487"/>
    </source>
</evidence>
<dbReference type="Proteomes" id="UP000015453">
    <property type="component" value="Unassembled WGS sequence"/>
</dbReference>
<evidence type="ECO:0000256" key="1">
    <source>
        <dbReference type="ARBA" id="ARBA00004370"/>
    </source>
</evidence>
<dbReference type="InterPro" id="IPR005804">
    <property type="entry name" value="FA_desaturase_dom"/>
</dbReference>
<comment type="caution">
    <text evidence="6">The sequence shown here is derived from an EMBL/GenBank/DDBJ whole genome shotgun (WGS) entry which is preliminary data.</text>
</comment>
<dbReference type="GO" id="GO:0006629">
    <property type="term" value="P:lipid metabolic process"/>
    <property type="evidence" value="ECO:0007669"/>
    <property type="project" value="InterPro"/>
</dbReference>
<comment type="similarity">
    <text evidence="2">Belongs to the fatty acid desaturase type 1 family.</text>
</comment>
<protein>
    <submittedName>
        <fullName evidence="6">Delta-12 oleate desaturase</fullName>
    </submittedName>
</protein>
<dbReference type="GO" id="GO:0016020">
    <property type="term" value="C:membrane"/>
    <property type="evidence" value="ECO:0007669"/>
    <property type="project" value="UniProtKB-SubCell"/>
</dbReference>
<dbReference type="EMBL" id="AUSU01000279">
    <property type="protein sequence ID" value="EPS73825.1"/>
    <property type="molecule type" value="Genomic_DNA"/>
</dbReference>
<feature type="transmembrane region" description="Helical" evidence="4">
    <location>
        <begin position="57"/>
        <end position="79"/>
    </location>
</feature>
<dbReference type="PANTHER" id="PTHR32100">
    <property type="entry name" value="OMEGA-6 FATTY ACID DESATURASE, CHLOROPLASTIC"/>
    <property type="match status" value="1"/>
</dbReference>
<evidence type="ECO:0000313" key="6">
    <source>
        <dbReference type="EMBL" id="EPS73825.1"/>
    </source>
</evidence>
<reference evidence="6 7" key="1">
    <citation type="journal article" date="2013" name="BMC Genomics">
        <title>The miniature genome of a carnivorous plant Genlisea aurea contains a low number of genes and short non-coding sequences.</title>
        <authorList>
            <person name="Leushkin E.V."/>
            <person name="Sutormin R.A."/>
            <person name="Nabieva E.R."/>
            <person name="Penin A.A."/>
            <person name="Kondrashov A.S."/>
            <person name="Logacheva M.D."/>
        </authorList>
    </citation>
    <scope>NUCLEOTIDE SEQUENCE [LARGE SCALE GENOMIC DNA]</scope>
</reference>
<name>S8D378_9LAMI</name>
<evidence type="ECO:0000256" key="2">
    <source>
        <dbReference type="ARBA" id="ARBA00009295"/>
    </source>
</evidence>
<feature type="non-terminal residue" evidence="6">
    <location>
        <position position="385"/>
    </location>
</feature>
<sequence length="385" mass="43833">MGAGGRMHAAPTAGEAGRKKNVAAAQKALAEKPPFTLGDIKKAIPPRCFERSLARSFYYVAHDLAIVAALYYVATTYLVRLPAPLSYVAWPVYWALQGCVATGVWVIAHECGHHAFSDFQWIDDAVGLVLHSALLVPYFSWKYSHRRHHSNTGSMERDEVFVPKSKSQVPSFSKYMNNPPGRLLGLVVQLTIGWPLYLAFNVSGRPYDRFACHFDPYGPIYNDRERLQIFVSDAGISAALFLLYHAARARGTAWLLCVYGVPLLVVNAFLVTITYLQHTHPELPHYDASEWDWLRGALATVDRDYGILNRVFHNITDTHVAHHLFSTMPHYHAEEATRAIRPVLGDYYRLDRKPFYGALWREAKECLYVEREDDDDRGIFWYKNK</sequence>
<keyword evidence="4" id="KW-0472">Membrane</keyword>
<proteinExistence type="inferred from homology"/>
<keyword evidence="4" id="KW-1133">Transmembrane helix</keyword>
<evidence type="ECO:0000256" key="3">
    <source>
        <dbReference type="ARBA" id="ARBA00023002"/>
    </source>
</evidence>
<feature type="transmembrane region" description="Helical" evidence="4">
    <location>
        <begin position="253"/>
        <end position="276"/>
    </location>
</feature>
<feature type="transmembrane region" description="Helical" evidence="4">
    <location>
        <begin position="227"/>
        <end position="247"/>
    </location>
</feature>
<feature type="domain" description="Fatty acid desaturase" evidence="5">
    <location>
        <begin position="89"/>
        <end position="350"/>
    </location>
</feature>
<feature type="transmembrane region" description="Helical" evidence="4">
    <location>
        <begin position="183"/>
        <end position="200"/>
    </location>
</feature>
<dbReference type="CDD" id="cd03507">
    <property type="entry name" value="Delta12-FADS-like"/>
    <property type="match status" value="1"/>
</dbReference>
<evidence type="ECO:0000313" key="7">
    <source>
        <dbReference type="Proteomes" id="UP000015453"/>
    </source>
</evidence>
<dbReference type="InterPro" id="IPR012171">
    <property type="entry name" value="Fatty_acid_desaturase"/>
</dbReference>